<dbReference type="InterPro" id="IPR000914">
    <property type="entry name" value="SBP_5_dom"/>
</dbReference>
<dbReference type="PIRSF" id="PIRSF002741">
    <property type="entry name" value="MppA"/>
    <property type="match status" value="1"/>
</dbReference>
<dbReference type="AlphaFoldDB" id="A0A7X3MSD8"/>
<comment type="subcellular location">
    <subcellularLocation>
        <location evidence="1">Periplasm</location>
    </subcellularLocation>
</comment>
<protein>
    <submittedName>
        <fullName evidence="6">ABC transporter substrate-binding protein</fullName>
    </submittedName>
</protein>
<feature type="chain" id="PRO_5031434954" evidence="4">
    <location>
        <begin position="27"/>
        <end position="514"/>
    </location>
</feature>
<dbReference type="GO" id="GO:1904680">
    <property type="term" value="F:peptide transmembrane transporter activity"/>
    <property type="evidence" value="ECO:0007669"/>
    <property type="project" value="TreeGrafter"/>
</dbReference>
<evidence type="ECO:0000259" key="5">
    <source>
        <dbReference type="Pfam" id="PF00496"/>
    </source>
</evidence>
<dbReference type="GO" id="GO:0043190">
    <property type="term" value="C:ATP-binding cassette (ABC) transporter complex"/>
    <property type="evidence" value="ECO:0007669"/>
    <property type="project" value="InterPro"/>
</dbReference>
<evidence type="ECO:0000313" key="7">
    <source>
        <dbReference type="Proteomes" id="UP000436483"/>
    </source>
</evidence>
<organism evidence="6 7">
    <name type="scientific">Microvirga makkahensis</name>
    <dbReference type="NCBI Taxonomy" id="1128670"/>
    <lineage>
        <taxon>Bacteria</taxon>
        <taxon>Pseudomonadati</taxon>
        <taxon>Pseudomonadota</taxon>
        <taxon>Alphaproteobacteria</taxon>
        <taxon>Hyphomicrobiales</taxon>
        <taxon>Methylobacteriaceae</taxon>
        <taxon>Microvirga</taxon>
    </lineage>
</organism>
<comment type="caution">
    <text evidence="6">The sequence shown here is derived from an EMBL/GenBank/DDBJ whole genome shotgun (WGS) entry which is preliminary data.</text>
</comment>
<feature type="domain" description="Solute-binding protein family 5" evidence="5">
    <location>
        <begin position="73"/>
        <end position="437"/>
    </location>
</feature>
<dbReference type="InterPro" id="IPR039424">
    <property type="entry name" value="SBP_5"/>
</dbReference>
<evidence type="ECO:0000256" key="3">
    <source>
        <dbReference type="ARBA" id="ARBA00022729"/>
    </source>
</evidence>
<name>A0A7X3MSD8_9HYPH</name>
<dbReference type="Gene3D" id="3.90.76.10">
    <property type="entry name" value="Dipeptide-binding Protein, Domain 1"/>
    <property type="match status" value="1"/>
</dbReference>
<proteinExistence type="inferred from homology"/>
<dbReference type="Proteomes" id="UP000436483">
    <property type="component" value="Unassembled WGS sequence"/>
</dbReference>
<dbReference type="SUPFAM" id="SSF53850">
    <property type="entry name" value="Periplasmic binding protein-like II"/>
    <property type="match status" value="1"/>
</dbReference>
<dbReference type="EMBL" id="WURB01000007">
    <property type="protein sequence ID" value="MXQ12178.1"/>
    <property type="molecule type" value="Genomic_DNA"/>
</dbReference>
<dbReference type="PANTHER" id="PTHR30290">
    <property type="entry name" value="PERIPLASMIC BINDING COMPONENT OF ABC TRANSPORTER"/>
    <property type="match status" value="1"/>
</dbReference>
<dbReference type="GO" id="GO:0030288">
    <property type="term" value="C:outer membrane-bounded periplasmic space"/>
    <property type="evidence" value="ECO:0007669"/>
    <property type="project" value="UniProtKB-ARBA"/>
</dbReference>
<reference evidence="6 7" key="2">
    <citation type="submission" date="2020-01" db="EMBL/GenBank/DDBJ databases">
        <title>Microvirga sp. nov., an arsenate reduction bacterium isolated from Tibet hotspring sediments.</title>
        <authorList>
            <person name="Xian W.-D."/>
            <person name="Li W.-J."/>
        </authorList>
    </citation>
    <scope>NUCLEOTIDE SEQUENCE [LARGE SCALE GENOMIC DNA]</scope>
    <source>
        <strain evidence="6 7">KCTC 23863</strain>
    </source>
</reference>
<feature type="signal peptide" evidence="4">
    <location>
        <begin position="1"/>
        <end position="26"/>
    </location>
</feature>
<dbReference type="Pfam" id="PF00496">
    <property type="entry name" value="SBP_bac_5"/>
    <property type="match status" value="1"/>
</dbReference>
<evidence type="ECO:0000313" key="6">
    <source>
        <dbReference type="EMBL" id="MXQ12178.1"/>
    </source>
</evidence>
<dbReference type="Gene3D" id="3.10.105.10">
    <property type="entry name" value="Dipeptide-binding Protein, Domain 3"/>
    <property type="match status" value="1"/>
</dbReference>
<comment type="similarity">
    <text evidence="2">Belongs to the bacterial solute-binding protein 5 family.</text>
</comment>
<accession>A0A7X3MSD8</accession>
<evidence type="ECO:0000256" key="1">
    <source>
        <dbReference type="ARBA" id="ARBA00004418"/>
    </source>
</evidence>
<keyword evidence="7" id="KW-1185">Reference proteome</keyword>
<evidence type="ECO:0000256" key="2">
    <source>
        <dbReference type="ARBA" id="ARBA00005695"/>
    </source>
</evidence>
<dbReference type="Gene3D" id="3.40.190.10">
    <property type="entry name" value="Periplasmic binding protein-like II"/>
    <property type="match status" value="1"/>
</dbReference>
<sequence>MKHWKGSGVAALGAALLLTVPGAAYAQSKGGDVVIGIVQAPPSLDAHVTTAQAARNITLHIYETLFARDNNAKPVPELAEGVKISEDGKTYVFPIRSGVKFHNGKELDANDVVASLERYRKTGASAALLNGIDTVRATGPREVTITLKEVQSTFLDNISSPRAPIAIYPAEEAAKPANQINYIGTGPFRFVEYKPDSHVKIERFDGYVLNPNAKGRDGLAGRKEVYLDSVTFRFMPEAGARNAALEAGEVQLLETVDGPTAKRLQSDKKYVVYKVLPFAFQVIKFNHAQPPTSDVNFRLAVQAALDMEEVMAISYPDIYQMDGAWLYPGASFYTTANTERYNQADLEAAKALLAKSGYKGEKLTFIVDNLRANTDTATVVQQRLKDIGIDVELSVADWPTVSKIGFTPTGWSFWAHGYGIEPYEGPASVMAPWVGGTSQQKKDETIDQLYAALTTTMDEGKRRQIFSDFQKHMYDNAVAMKAGNYGLFQVSNAKLKNFEPSRIPRMWGVWLEQN</sequence>
<dbReference type="GO" id="GO:0015833">
    <property type="term" value="P:peptide transport"/>
    <property type="evidence" value="ECO:0007669"/>
    <property type="project" value="TreeGrafter"/>
</dbReference>
<dbReference type="PANTHER" id="PTHR30290:SF38">
    <property type="entry name" value="D,D-DIPEPTIDE-BINDING PERIPLASMIC PROTEIN DDPA-RELATED"/>
    <property type="match status" value="1"/>
</dbReference>
<gene>
    <name evidence="6" type="ORF">GR328_12000</name>
</gene>
<evidence type="ECO:0000256" key="4">
    <source>
        <dbReference type="SAM" id="SignalP"/>
    </source>
</evidence>
<dbReference type="RefSeq" id="WP_160884761.1">
    <property type="nucleotide sequence ID" value="NZ_WURB01000007.1"/>
</dbReference>
<keyword evidence="3 4" id="KW-0732">Signal</keyword>
<dbReference type="OrthoDB" id="9803988at2"/>
<dbReference type="InterPro" id="IPR030678">
    <property type="entry name" value="Peptide/Ni-bd"/>
</dbReference>
<reference evidence="6 7" key="1">
    <citation type="submission" date="2019-12" db="EMBL/GenBank/DDBJ databases">
        <authorList>
            <person name="Yuan C.-G."/>
        </authorList>
    </citation>
    <scope>NUCLEOTIDE SEQUENCE [LARGE SCALE GENOMIC DNA]</scope>
    <source>
        <strain evidence="6 7">KCTC 23863</strain>
    </source>
</reference>